<organism evidence="1 2">
    <name type="scientific">Pleuronectes platessa</name>
    <name type="common">European plaice</name>
    <dbReference type="NCBI Taxonomy" id="8262"/>
    <lineage>
        <taxon>Eukaryota</taxon>
        <taxon>Metazoa</taxon>
        <taxon>Chordata</taxon>
        <taxon>Craniata</taxon>
        <taxon>Vertebrata</taxon>
        <taxon>Euteleostomi</taxon>
        <taxon>Actinopterygii</taxon>
        <taxon>Neopterygii</taxon>
        <taxon>Teleostei</taxon>
        <taxon>Neoteleostei</taxon>
        <taxon>Acanthomorphata</taxon>
        <taxon>Carangaria</taxon>
        <taxon>Pleuronectiformes</taxon>
        <taxon>Pleuronectoidei</taxon>
        <taxon>Pleuronectidae</taxon>
        <taxon>Pleuronectes</taxon>
    </lineage>
</organism>
<dbReference type="Proteomes" id="UP001153269">
    <property type="component" value="Unassembled WGS sequence"/>
</dbReference>
<protein>
    <submittedName>
        <fullName evidence="1">Uncharacterized protein</fullName>
    </submittedName>
</protein>
<evidence type="ECO:0000313" key="2">
    <source>
        <dbReference type="Proteomes" id="UP001153269"/>
    </source>
</evidence>
<comment type="caution">
    <text evidence="1">The sequence shown here is derived from an EMBL/GenBank/DDBJ whole genome shotgun (WGS) entry which is preliminary data.</text>
</comment>
<reference evidence="1" key="1">
    <citation type="submission" date="2020-03" db="EMBL/GenBank/DDBJ databases">
        <authorList>
            <person name="Weist P."/>
        </authorList>
    </citation>
    <scope>NUCLEOTIDE SEQUENCE</scope>
</reference>
<dbReference type="EMBL" id="CADEAL010000428">
    <property type="protein sequence ID" value="CAB1420024.1"/>
    <property type="molecule type" value="Genomic_DNA"/>
</dbReference>
<accession>A0A9N7TW76</accession>
<name>A0A9N7TW76_PLEPL</name>
<dbReference type="AlphaFoldDB" id="A0A9N7TW76"/>
<gene>
    <name evidence="1" type="ORF">PLEPLA_LOCUS7875</name>
</gene>
<proteinExistence type="predicted"/>
<keyword evidence="2" id="KW-1185">Reference proteome</keyword>
<sequence length="99" mass="10503">MKGHVATEPLRTATKTTNLRLSAQPRIGAIEYDSYRHPRRTAEVARDHTDPGSDSPCLPPSVSEVINGVAAVSSTQEIGAVQCCRCLQVAEARGDGGSK</sequence>
<evidence type="ECO:0000313" key="1">
    <source>
        <dbReference type="EMBL" id="CAB1420024.1"/>
    </source>
</evidence>